<feature type="domain" description="4'-phosphopantetheinyl transferase N-terminal" evidence="4">
    <location>
        <begin position="14"/>
        <end position="112"/>
    </location>
</feature>
<dbReference type="PANTHER" id="PTHR12215:SF10">
    <property type="entry name" value="L-AMINOADIPATE-SEMIALDEHYDE DEHYDROGENASE-PHOSPHOPANTETHEINYL TRANSFERASE"/>
    <property type="match status" value="1"/>
</dbReference>
<dbReference type="InterPro" id="IPR008278">
    <property type="entry name" value="4-PPantetheinyl_Trfase_dom"/>
</dbReference>
<dbReference type="Gene3D" id="3.90.470.20">
    <property type="entry name" value="4'-phosphopantetheinyl transferase domain"/>
    <property type="match status" value="2"/>
</dbReference>
<accession>A0AAX6GG90</accession>
<dbReference type="InterPro" id="IPR055066">
    <property type="entry name" value="AASDHPPT_N"/>
</dbReference>
<evidence type="ECO:0000313" key="5">
    <source>
        <dbReference type="EMBL" id="KAJ6827307.1"/>
    </source>
</evidence>
<evidence type="ECO:0000313" key="6">
    <source>
        <dbReference type="Proteomes" id="UP001140949"/>
    </source>
</evidence>
<name>A0AAX6GG90_IRIPA</name>
<dbReference type="GO" id="GO:0008897">
    <property type="term" value="F:holo-[acyl-carrier-protein] synthase activity"/>
    <property type="evidence" value="ECO:0007669"/>
    <property type="project" value="UniProtKB-EC"/>
</dbReference>
<evidence type="ECO:0000256" key="1">
    <source>
        <dbReference type="ARBA" id="ARBA00013172"/>
    </source>
</evidence>
<dbReference type="InterPro" id="IPR050559">
    <property type="entry name" value="P-Pant_transferase_sf"/>
</dbReference>
<dbReference type="Pfam" id="PF22624">
    <property type="entry name" value="AASDHPPT_N"/>
    <property type="match status" value="1"/>
</dbReference>
<dbReference type="FunFam" id="3.90.470.20:FF:000003">
    <property type="entry name" value="L-aminoadipate-semialdehyde dehydrogenase-phosphopantetheinyl transferase"/>
    <property type="match status" value="1"/>
</dbReference>
<dbReference type="Proteomes" id="UP001140949">
    <property type="component" value="Unassembled WGS sequence"/>
</dbReference>
<dbReference type="GO" id="GO:0019878">
    <property type="term" value="P:lysine biosynthetic process via aminoadipic acid"/>
    <property type="evidence" value="ECO:0007669"/>
    <property type="project" value="TreeGrafter"/>
</dbReference>
<comment type="caution">
    <text evidence="5">The sequence shown here is derived from an EMBL/GenBank/DDBJ whole genome shotgun (WGS) entry which is preliminary data.</text>
</comment>
<proteinExistence type="predicted"/>
<dbReference type="AlphaFoldDB" id="A0AAX6GG90"/>
<dbReference type="EC" id="2.7.8.7" evidence="1"/>
<evidence type="ECO:0000256" key="2">
    <source>
        <dbReference type="ARBA" id="ARBA00022679"/>
    </source>
</evidence>
<keyword evidence="6" id="KW-1185">Reference proteome</keyword>
<keyword evidence="2 5" id="KW-0808">Transferase</keyword>
<dbReference type="SUPFAM" id="SSF56214">
    <property type="entry name" value="4'-phosphopantetheinyl transferase"/>
    <property type="match status" value="2"/>
</dbReference>
<reference evidence="5" key="1">
    <citation type="journal article" date="2023" name="GigaByte">
        <title>Genome assembly of the bearded iris, Iris pallida Lam.</title>
        <authorList>
            <person name="Bruccoleri R.E."/>
            <person name="Oakeley E.J."/>
            <person name="Faust A.M.E."/>
            <person name="Altorfer M."/>
            <person name="Dessus-Babus S."/>
            <person name="Burckhardt D."/>
            <person name="Oertli M."/>
            <person name="Naumann U."/>
            <person name="Petersen F."/>
            <person name="Wong J."/>
        </authorList>
    </citation>
    <scope>NUCLEOTIDE SEQUENCE</scope>
    <source>
        <strain evidence="5">GSM-AAB239-AS_SAM_17_03QT</strain>
    </source>
</reference>
<dbReference type="InterPro" id="IPR037143">
    <property type="entry name" value="4-PPantetheinyl_Trfase_dom_sf"/>
</dbReference>
<sequence length="285" mass="32476">MEDGGVRRWVVDISKWNPSEDEFCSYLSVLPPHEHPTITRFIKCEDRKRALVSRLLQYSLVHEVFGIPFERIIINRTIEGKPYLQNTKSLAFPNFNFSASHHGDYVGIASEPVCLVGLDIISNSIPTQETALEFINNFSSYFTALEWKNITEAENSDEALAAFYRCWSLKEAFVKALGTGLGYGLQRLEFRHTNWTDISVYIDGEESRDWRFSLFEINDRHWASIAQGHPKTAVQSFRSTLLKADFEGEHHLDPFLLPDAGGFILQSVDQLVAVSKQEKLGRLAS</sequence>
<organism evidence="5 6">
    <name type="scientific">Iris pallida</name>
    <name type="common">Sweet iris</name>
    <dbReference type="NCBI Taxonomy" id="29817"/>
    <lineage>
        <taxon>Eukaryota</taxon>
        <taxon>Viridiplantae</taxon>
        <taxon>Streptophyta</taxon>
        <taxon>Embryophyta</taxon>
        <taxon>Tracheophyta</taxon>
        <taxon>Spermatophyta</taxon>
        <taxon>Magnoliopsida</taxon>
        <taxon>Liliopsida</taxon>
        <taxon>Asparagales</taxon>
        <taxon>Iridaceae</taxon>
        <taxon>Iridoideae</taxon>
        <taxon>Irideae</taxon>
        <taxon>Iris</taxon>
    </lineage>
</organism>
<feature type="domain" description="4'-phosphopantetheinyl transferase" evidence="3">
    <location>
        <begin position="116"/>
        <end position="223"/>
    </location>
</feature>
<dbReference type="PANTHER" id="PTHR12215">
    <property type="entry name" value="PHOSPHOPANTETHEINE TRANSFERASE"/>
    <property type="match status" value="1"/>
</dbReference>
<dbReference type="FunFam" id="3.90.470.20:FF:000013">
    <property type="entry name" value="L-aminoadipate-semialdehyde dehydrogenase-phosphopantetheinyl transferase"/>
    <property type="match status" value="1"/>
</dbReference>
<evidence type="ECO:0000259" key="4">
    <source>
        <dbReference type="Pfam" id="PF22624"/>
    </source>
</evidence>
<reference evidence="5" key="2">
    <citation type="submission" date="2023-04" db="EMBL/GenBank/DDBJ databases">
        <authorList>
            <person name="Bruccoleri R.E."/>
            <person name="Oakeley E.J."/>
            <person name="Faust A.-M."/>
            <person name="Dessus-Babus S."/>
            <person name="Altorfer M."/>
            <person name="Burckhardt D."/>
            <person name="Oertli M."/>
            <person name="Naumann U."/>
            <person name="Petersen F."/>
            <person name="Wong J."/>
        </authorList>
    </citation>
    <scope>NUCLEOTIDE SEQUENCE</scope>
    <source>
        <strain evidence="5">GSM-AAB239-AS_SAM_17_03QT</strain>
        <tissue evidence="5">Leaf</tissue>
    </source>
</reference>
<evidence type="ECO:0000259" key="3">
    <source>
        <dbReference type="Pfam" id="PF01648"/>
    </source>
</evidence>
<gene>
    <name evidence="5" type="ORF">M6B38_367460</name>
</gene>
<dbReference type="EMBL" id="JANAVB010020397">
    <property type="protein sequence ID" value="KAJ6827307.1"/>
    <property type="molecule type" value="Genomic_DNA"/>
</dbReference>
<protein>
    <recommendedName>
        <fullName evidence="1">holo-[acyl-carrier-protein] synthase</fullName>
        <ecNumber evidence="1">2.7.8.7</ecNumber>
    </recommendedName>
</protein>
<dbReference type="GO" id="GO:0000287">
    <property type="term" value="F:magnesium ion binding"/>
    <property type="evidence" value="ECO:0007669"/>
    <property type="project" value="InterPro"/>
</dbReference>
<dbReference type="Pfam" id="PF01648">
    <property type="entry name" value="ACPS"/>
    <property type="match status" value="1"/>
</dbReference>
<dbReference type="GO" id="GO:0005829">
    <property type="term" value="C:cytosol"/>
    <property type="evidence" value="ECO:0007669"/>
    <property type="project" value="TreeGrafter"/>
</dbReference>